<sequence length="433" mass="49110">MERFLERSECINPDYLTYTGEGVSIQHLRLSGISYIAGINIDIQQDKGKIDTGLRGDLLPIAITRDEVGIRDVDFRGDILKLRRGCWYKLIRPKAGSKQIILRIHFKYIVTNISLADDDTETNWDIFWDCTLSTPPNIPNWYIIEKGACPPKYMRYVRLDNDTRGITVSCSIRGIVSIHAHTRGETVQFYEITEDKVSGAIMWVHFPLAEKETITAGWVREVDTPLNDRQPALVLRTSLRRTCIFGPYVPQDRRHKYRFQPLGNLSASPTGVCYNDMGIASASQFRLGLTYDVQGTDDWVLSNPSSGDMDSPPDSTIPQWFYSSASLDGAIRVRLCVDKQKPHVPCIGILLVYVDHEESLGQWRYDRDIEDMVLPAPIYVFSGNDSTAGPYVRVVGSREQEGDWREITGTDRIIWWFTSECSIVVIRTAGQAS</sequence>
<evidence type="ECO:0000313" key="1">
    <source>
        <dbReference type="EMBL" id="KAF2194755.1"/>
    </source>
</evidence>
<dbReference type="EMBL" id="ML994611">
    <property type="protein sequence ID" value="KAF2194755.1"/>
    <property type="molecule type" value="Genomic_DNA"/>
</dbReference>
<dbReference type="Proteomes" id="UP000800200">
    <property type="component" value="Unassembled WGS sequence"/>
</dbReference>
<reference evidence="1" key="1">
    <citation type="journal article" date="2020" name="Stud. Mycol.">
        <title>101 Dothideomycetes genomes: a test case for predicting lifestyles and emergence of pathogens.</title>
        <authorList>
            <person name="Haridas S."/>
            <person name="Albert R."/>
            <person name="Binder M."/>
            <person name="Bloem J."/>
            <person name="Labutti K."/>
            <person name="Salamov A."/>
            <person name="Andreopoulos B."/>
            <person name="Baker S."/>
            <person name="Barry K."/>
            <person name="Bills G."/>
            <person name="Bluhm B."/>
            <person name="Cannon C."/>
            <person name="Castanera R."/>
            <person name="Culley D."/>
            <person name="Daum C."/>
            <person name="Ezra D."/>
            <person name="Gonzalez J."/>
            <person name="Henrissat B."/>
            <person name="Kuo A."/>
            <person name="Liang C."/>
            <person name="Lipzen A."/>
            <person name="Lutzoni F."/>
            <person name="Magnuson J."/>
            <person name="Mondo S."/>
            <person name="Nolan M."/>
            <person name="Ohm R."/>
            <person name="Pangilinan J."/>
            <person name="Park H.-J."/>
            <person name="Ramirez L."/>
            <person name="Alfaro M."/>
            <person name="Sun H."/>
            <person name="Tritt A."/>
            <person name="Yoshinaga Y."/>
            <person name="Zwiers L.-H."/>
            <person name="Turgeon B."/>
            <person name="Goodwin S."/>
            <person name="Spatafora J."/>
            <person name="Crous P."/>
            <person name="Grigoriev I."/>
        </authorList>
    </citation>
    <scope>NUCLEOTIDE SEQUENCE</scope>
    <source>
        <strain evidence="1">CBS 207.26</strain>
    </source>
</reference>
<organism evidence="1 2">
    <name type="scientific">Zopfia rhizophila CBS 207.26</name>
    <dbReference type="NCBI Taxonomy" id="1314779"/>
    <lineage>
        <taxon>Eukaryota</taxon>
        <taxon>Fungi</taxon>
        <taxon>Dikarya</taxon>
        <taxon>Ascomycota</taxon>
        <taxon>Pezizomycotina</taxon>
        <taxon>Dothideomycetes</taxon>
        <taxon>Dothideomycetes incertae sedis</taxon>
        <taxon>Zopfiaceae</taxon>
        <taxon>Zopfia</taxon>
    </lineage>
</organism>
<gene>
    <name evidence="1" type="ORF">K469DRAFT_547501</name>
</gene>
<evidence type="ECO:0000313" key="2">
    <source>
        <dbReference type="Proteomes" id="UP000800200"/>
    </source>
</evidence>
<accession>A0A6A6EU88</accession>
<keyword evidence="2" id="KW-1185">Reference proteome</keyword>
<dbReference type="AlphaFoldDB" id="A0A6A6EU88"/>
<name>A0A6A6EU88_9PEZI</name>
<proteinExistence type="predicted"/>
<dbReference type="OrthoDB" id="3688094at2759"/>
<protein>
    <submittedName>
        <fullName evidence="1">Uncharacterized protein</fullName>
    </submittedName>
</protein>